<reference evidence="5 6" key="1">
    <citation type="submission" date="2020-05" db="EMBL/GenBank/DDBJ databases">
        <title>Identification and distribution of gene clusters putatively required for synthesis of sphingolipid metabolism inhibitors in phylogenetically diverse species of the filamentous fungus Fusarium.</title>
        <authorList>
            <person name="Kim H.-S."/>
            <person name="Busman M."/>
            <person name="Brown D.W."/>
            <person name="Divon H."/>
            <person name="Uhlig S."/>
            <person name="Proctor R.H."/>
        </authorList>
    </citation>
    <scope>NUCLEOTIDE SEQUENCE [LARGE SCALE GENOMIC DNA]</scope>
    <source>
        <strain evidence="5 6">NRRL 13617</strain>
    </source>
</reference>
<dbReference type="InterPro" id="IPR007506">
    <property type="entry name" value="PMDh-L-like_dom"/>
</dbReference>
<evidence type="ECO:0000256" key="1">
    <source>
        <dbReference type="ARBA" id="ARBA00023004"/>
    </source>
</evidence>
<gene>
    <name evidence="5" type="ORF">FPHYL_9437</name>
</gene>
<dbReference type="Pfam" id="PF04412">
    <property type="entry name" value="AcnX"/>
    <property type="match status" value="1"/>
</dbReference>
<evidence type="ECO:0000313" key="5">
    <source>
        <dbReference type="EMBL" id="KAF5550166.1"/>
    </source>
</evidence>
<evidence type="ECO:0000256" key="2">
    <source>
        <dbReference type="ARBA" id="ARBA00023239"/>
    </source>
</evidence>
<evidence type="ECO:0000313" key="6">
    <source>
        <dbReference type="Proteomes" id="UP000582016"/>
    </source>
</evidence>
<keyword evidence="1" id="KW-0408">Iron</keyword>
<evidence type="ECO:0000259" key="4">
    <source>
        <dbReference type="Pfam" id="PF04412"/>
    </source>
</evidence>
<dbReference type="PANTHER" id="PTHR36577:SF3">
    <property type="entry name" value="DUF521 DOMAIN PROTEIN (AFU_ORTHOLOGUE AFUA_6G00490)"/>
    <property type="match status" value="1"/>
</dbReference>
<dbReference type="InterPro" id="IPR002840">
    <property type="entry name" value="PMDh-S-like_dom"/>
</dbReference>
<keyword evidence="2" id="KW-0456">Lyase</keyword>
<organism evidence="5 6">
    <name type="scientific">Fusarium phyllophilum</name>
    <dbReference type="NCBI Taxonomy" id="47803"/>
    <lineage>
        <taxon>Eukaryota</taxon>
        <taxon>Fungi</taxon>
        <taxon>Dikarya</taxon>
        <taxon>Ascomycota</taxon>
        <taxon>Pezizomycotina</taxon>
        <taxon>Sordariomycetes</taxon>
        <taxon>Hypocreomycetidae</taxon>
        <taxon>Hypocreales</taxon>
        <taxon>Nectriaceae</taxon>
        <taxon>Fusarium</taxon>
        <taxon>Fusarium fujikuroi species complex</taxon>
    </lineage>
</organism>
<dbReference type="GO" id="GO:0016829">
    <property type="term" value="F:lyase activity"/>
    <property type="evidence" value="ECO:0007669"/>
    <property type="project" value="UniProtKB-KW"/>
</dbReference>
<dbReference type="Proteomes" id="UP000582016">
    <property type="component" value="Unassembled WGS sequence"/>
</dbReference>
<dbReference type="Gene3D" id="3.50.30.10">
    <property type="entry name" value="Phosphohistidine domain"/>
    <property type="match status" value="1"/>
</dbReference>
<keyword evidence="6" id="KW-1185">Reference proteome</keyword>
<dbReference type="CDD" id="cd01356">
    <property type="entry name" value="AcnX_swivel"/>
    <property type="match status" value="1"/>
</dbReference>
<dbReference type="Pfam" id="PF01989">
    <property type="entry name" value="AcnX_swivel_put"/>
    <property type="match status" value="1"/>
</dbReference>
<proteinExistence type="predicted"/>
<dbReference type="EMBL" id="JAAOAQ010000391">
    <property type="protein sequence ID" value="KAF5550166.1"/>
    <property type="molecule type" value="Genomic_DNA"/>
</dbReference>
<dbReference type="PIRSF" id="PIRSF036630">
    <property type="entry name" value="UCP036630"/>
    <property type="match status" value="1"/>
</dbReference>
<protein>
    <submittedName>
        <fullName evidence="5">DUF521 domain-containing protein</fullName>
    </submittedName>
</protein>
<accession>A0A8H5J8K5</accession>
<sequence>MASMTQNGVTSFHGTAYTNGVASATLLTANLELSFWGGVNPKMGEVIDRFHPLSGCLLKDTILAIPSGRGSCGGSVIMMELILNGLGPKALIFKRREDIITLGVIVAEEFFGKTAPVVVLKPEDFSQVLGWNGTTVYIQGDKVSNGLLQLSPLEPDRAISDIHNLKVQLSDFDKATLEGVNGEATRISMKILARVADMMGAEEMMDVSQAHVDGAWYGPGSLDFAKKLRDLGGRFRIPSTINSLNIDQRRWRNLGIDTELGSTCYELTQAFLDMDGKVSFTCAPYLLDTAPKLGDSIAWGESNAVIYANSVLGARTLKNPNMLEILIALTGRAPKAGVYLDENRMAELHIHVQPFRNIDSSFWPVLGYALGGAASTRIPVITGLEDMKPSTTDFKAFSAAFATSSSSSMFHMVNLTPEAPTLEAVCGGVMPQRIILGWKELRDCWYEFNHSSASRQVDLISLGNPHFTLHEIKDLAMLCREKAKHADVAVIVTCGRAVHALASQAGYVRDLEAFGVQFLTDTCWCSIEEPIIPKKAKVIMTNSGKYIHYGPGLTGRQFCFGSLEMCAAAAMTGRNTGEPPEWLQKVNCM</sequence>
<dbReference type="SUPFAM" id="SSF52016">
    <property type="entry name" value="LeuD/IlvD-like"/>
    <property type="match status" value="1"/>
</dbReference>
<feature type="domain" description="Phosphomevalonate dehydratase small subunit-like" evidence="3">
    <location>
        <begin position="33"/>
        <end position="108"/>
    </location>
</feature>
<name>A0A8H5J8K5_9HYPO</name>
<dbReference type="PANTHER" id="PTHR36577">
    <property type="entry name" value="DUF521 DOMAIN PROTEIN (AFU_ORTHOLOGUE AFUA_6G00490)"/>
    <property type="match status" value="1"/>
</dbReference>
<feature type="domain" description="Phosphomevalonate dehydratase large subunit-like" evidence="4">
    <location>
        <begin position="168"/>
        <end position="567"/>
    </location>
</feature>
<comment type="caution">
    <text evidence="5">The sequence shown here is derived from an EMBL/GenBank/DDBJ whole genome shotgun (WGS) entry which is preliminary data.</text>
</comment>
<dbReference type="OrthoDB" id="2594507at2759"/>
<evidence type="ECO:0000259" key="3">
    <source>
        <dbReference type="Pfam" id="PF01989"/>
    </source>
</evidence>
<dbReference type="InterPro" id="IPR012047">
    <property type="entry name" value="AcnX"/>
</dbReference>
<dbReference type="AlphaFoldDB" id="A0A8H5J8K5"/>